<dbReference type="GO" id="GO:0046464">
    <property type="term" value="P:acylglycerol catabolic process"/>
    <property type="evidence" value="ECO:0007669"/>
    <property type="project" value="TreeGrafter"/>
</dbReference>
<dbReference type="GO" id="GO:0047372">
    <property type="term" value="F:monoacylglycerol lipase activity"/>
    <property type="evidence" value="ECO:0007669"/>
    <property type="project" value="TreeGrafter"/>
</dbReference>
<evidence type="ECO:0000313" key="3">
    <source>
        <dbReference type="Proteomes" id="UP000586827"/>
    </source>
</evidence>
<dbReference type="InterPro" id="IPR000073">
    <property type="entry name" value="AB_hydrolase_1"/>
</dbReference>
<dbReference type="EMBL" id="JABELX010000001">
    <property type="protein sequence ID" value="NNH68402.1"/>
    <property type="molecule type" value="Genomic_DNA"/>
</dbReference>
<evidence type="ECO:0000259" key="1">
    <source>
        <dbReference type="Pfam" id="PF00561"/>
    </source>
</evidence>
<dbReference type="AlphaFoldDB" id="A0A849BNW1"/>
<dbReference type="RefSeq" id="WP_067520743.1">
    <property type="nucleotide sequence ID" value="NZ_JABELX010000001.1"/>
</dbReference>
<name>A0A849BNW1_9NOCA</name>
<dbReference type="Gene3D" id="3.40.50.1820">
    <property type="entry name" value="alpha/beta hydrolase"/>
    <property type="match status" value="1"/>
</dbReference>
<feature type="domain" description="AB hydrolase-1" evidence="1">
    <location>
        <begin position="33"/>
        <end position="276"/>
    </location>
</feature>
<comment type="caution">
    <text evidence="2">The sequence shown here is derived from an EMBL/GenBank/DDBJ whole genome shotgun (WGS) entry which is preliminary data.</text>
</comment>
<sequence>MNESVLQWGRRGRYLSVGPHQIFVVEMGASGPPPLVVVHGFPGSSHDFAAVAQQLSHQRPVVLLDLLGFGFSDKPRTARYSLFEQADLVEAVLSQLGIDRCAVLAHDMGDTVVAELLYRHNTGELGFTPEQVILTNGSIFIDLAQLTLGQRAMLRLPAAALPFPLPARILSRALEQSFTPAAPPPPDAIESLIELIQLRGGACLLPRQNRYILERREHQSRWTAGLVDYTGPLLLVWGAHDPIAITAMPERLQQLRPKTRVVILADIGHWPSLEAPQVLADHISEHLHP</sequence>
<dbReference type="PANTHER" id="PTHR43798:SF33">
    <property type="entry name" value="HYDROLASE, PUTATIVE (AFU_ORTHOLOGUE AFUA_2G14860)-RELATED"/>
    <property type="match status" value="1"/>
</dbReference>
<dbReference type="InterPro" id="IPR050266">
    <property type="entry name" value="AB_hydrolase_sf"/>
</dbReference>
<dbReference type="SUPFAM" id="SSF53474">
    <property type="entry name" value="alpha/beta-Hydrolases"/>
    <property type="match status" value="1"/>
</dbReference>
<reference evidence="2 3" key="1">
    <citation type="submission" date="2020-05" db="EMBL/GenBank/DDBJ databases">
        <title>MicrobeNet Type strains.</title>
        <authorList>
            <person name="Nicholson A.C."/>
        </authorList>
    </citation>
    <scope>NUCLEOTIDE SEQUENCE [LARGE SCALE GENOMIC DNA]</scope>
    <source>
        <strain evidence="2 3">JCM 3224</strain>
    </source>
</reference>
<dbReference type="Pfam" id="PF00561">
    <property type="entry name" value="Abhydrolase_1"/>
    <property type="match status" value="1"/>
</dbReference>
<dbReference type="GO" id="GO:0016020">
    <property type="term" value="C:membrane"/>
    <property type="evidence" value="ECO:0007669"/>
    <property type="project" value="TreeGrafter"/>
</dbReference>
<protein>
    <submittedName>
        <fullName evidence="2">Alpha/beta hydrolase</fullName>
    </submittedName>
</protein>
<dbReference type="Proteomes" id="UP000586827">
    <property type="component" value="Unassembled WGS sequence"/>
</dbReference>
<gene>
    <name evidence="2" type="ORF">HLB23_00630</name>
</gene>
<keyword evidence="2" id="KW-0378">Hydrolase</keyword>
<proteinExistence type="predicted"/>
<organism evidence="2 3">
    <name type="scientific">Nocardia uniformis</name>
    <dbReference type="NCBI Taxonomy" id="53432"/>
    <lineage>
        <taxon>Bacteria</taxon>
        <taxon>Bacillati</taxon>
        <taxon>Actinomycetota</taxon>
        <taxon>Actinomycetes</taxon>
        <taxon>Mycobacteriales</taxon>
        <taxon>Nocardiaceae</taxon>
        <taxon>Nocardia</taxon>
    </lineage>
</organism>
<dbReference type="PANTHER" id="PTHR43798">
    <property type="entry name" value="MONOACYLGLYCEROL LIPASE"/>
    <property type="match status" value="1"/>
</dbReference>
<dbReference type="InterPro" id="IPR029058">
    <property type="entry name" value="AB_hydrolase_fold"/>
</dbReference>
<keyword evidence="3" id="KW-1185">Reference proteome</keyword>
<accession>A0A849BNW1</accession>
<evidence type="ECO:0000313" key="2">
    <source>
        <dbReference type="EMBL" id="NNH68402.1"/>
    </source>
</evidence>